<name>A0AAD7W197_9TELE</name>
<dbReference type="EMBL" id="JAINUG010000412">
    <property type="protein sequence ID" value="KAJ8372182.1"/>
    <property type="molecule type" value="Genomic_DNA"/>
</dbReference>
<evidence type="ECO:0000313" key="3">
    <source>
        <dbReference type="Proteomes" id="UP001221898"/>
    </source>
</evidence>
<dbReference type="AlphaFoldDB" id="A0AAD7W197"/>
<keyword evidence="3" id="KW-1185">Reference proteome</keyword>
<organism evidence="2 3">
    <name type="scientific">Aldrovandia affinis</name>
    <dbReference type="NCBI Taxonomy" id="143900"/>
    <lineage>
        <taxon>Eukaryota</taxon>
        <taxon>Metazoa</taxon>
        <taxon>Chordata</taxon>
        <taxon>Craniata</taxon>
        <taxon>Vertebrata</taxon>
        <taxon>Euteleostomi</taxon>
        <taxon>Actinopterygii</taxon>
        <taxon>Neopterygii</taxon>
        <taxon>Teleostei</taxon>
        <taxon>Notacanthiformes</taxon>
        <taxon>Halosauridae</taxon>
        <taxon>Aldrovandia</taxon>
    </lineage>
</organism>
<reference evidence="2" key="1">
    <citation type="journal article" date="2023" name="Science">
        <title>Genome structures resolve the early diversification of teleost fishes.</title>
        <authorList>
            <person name="Parey E."/>
            <person name="Louis A."/>
            <person name="Montfort J."/>
            <person name="Bouchez O."/>
            <person name="Roques C."/>
            <person name="Iampietro C."/>
            <person name="Lluch J."/>
            <person name="Castinel A."/>
            <person name="Donnadieu C."/>
            <person name="Desvignes T."/>
            <person name="Floi Bucao C."/>
            <person name="Jouanno E."/>
            <person name="Wen M."/>
            <person name="Mejri S."/>
            <person name="Dirks R."/>
            <person name="Jansen H."/>
            <person name="Henkel C."/>
            <person name="Chen W.J."/>
            <person name="Zahm M."/>
            <person name="Cabau C."/>
            <person name="Klopp C."/>
            <person name="Thompson A.W."/>
            <person name="Robinson-Rechavi M."/>
            <person name="Braasch I."/>
            <person name="Lecointre G."/>
            <person name="Bobe J."/>
            <person name="Postlethwait J.H."/>
            <person name="Berthelot C."/>
            <person name="Roest Crollius H."/>
            <person name="Guiguen Y."/>
        </authorList>
    </citation>
    <scope>NUCLEOTIDE SEQUENCE</scope>
    <source>
        <strain evidence="2">NC1722</strain>
    </source>
</reference>
<gene>
    <name evidence="2" type="ORF">AAFF_G00293990</name>
</gene>
<evidence type="ECO:0000313" key="2">
    <source>
        <dbReference type="EMBL" id="KAJ8372182.1"/>
    </source>
</evidence>
<dbReference type="Proteomes" id="UP001221898">
    <property type="component" value="Unassembled WGS sequence"/>
</dbReference>
<comment type="caution">
    <text evidence="2">The sequence shown here is derived from an EMBL/GenBank/DDBJ whole genome shotgun (WGS) entry which is preliminary data.</text>
</comment>
<sequence>MPLFAELLQSCCWGEQHIAQGGGFHPRRRPRRNAAVKRLDRGHTRRSVSVSVRTPQIGDKGPAGWPRCASYVRFASGCCCDYARADCVFRV</sequence>
<proteinExistence type="predicted"/>
<feature type="region of interest" description="Disordered" evidence="1">
    <location>
        <begin position="23"/>
        <end position="55"/>
    </location>
</feature>
<evidence type="ECO:0000256" key="1">
    <source>
        <dbReference type="SAM" id="MobiDB-lite"/>
    </source>
</evidence>
<protein>
    <submittedName>
        <fullName evidence="2">Uncharacterized protein</fullName>
    </submittedName>
</protein>
<feature type="compositionally biased region" description="Basic residues" evidence="1">
    <location>
        <begin position="25"/>
        <end position="35"/>
    </location>
</feature>
<accession>A0AAD7W197</accession>